<dbReference type="Proteomes" id="UP000244727">
    <property type="component" value="Chromosome"/>
</dbReference>
<dbReference type="GeneID" id="36513213"/>
<sequence length="186" mass="19571">MWPWEHAAVGYLAWSLALRALGRRPPTAGEAVVAILATQAPDLIDKPLSWGLGWFPTGYAVGHGAIVALVATVALIALLRRRLAVAAVVGLWSHLLADVAAFRTGRGPDPTRVGWPLVTPTGYETEYGLTRGIVYLRRFGEAAVAEPVGTLGVPAVLGAATLAVWVLDGAPGLAVVRSRLAGLDRR</sequence>
<dbReference type="KEGG" id="harc:HARCEL1_11860"/>
<proteinExistence type="predicted"/>
<dbReference type="Pfam" id="PF04307">
    <property type="entry name" value="YdjM"/>
    <property type="match status" value="1"/>
</dbReference>
<organism evidence="2 3">
    <name type="scientific">Halococcoides cellulosivorans</name>
    <dbReference type="NCBI Taxonomy" id="1679096"/>
    <lineage>
        <taxon>Archaea</taxon>
        <taxon>Methanobacteriati</taxon>
        <taxon>Methanobacteriota</taxon>
        <taxon>Stenosarchaea group</taxon>
        <taxon>Halobacteria</taxon>
        <taxon>Halobacteriales</taxon>
        <taxon>Haloarculaceae</taxon>
        <taxon>Halococcoides</taxon>
    </lineage>
</organism>
<keyword evidence="1" id="KW-0812">Transmembrane</keyword>
<keyword evidence="3" id="KW-1185">Reference proteome</keyword>
<dbReference type="AlphaFoldDB" id="A0A2R4X3H8"/>
<feature type="transmembrane region" description="Helical" evidence="1">
    <location>
        <begin position="57"/>
        <end position="76"/>
    </location>
</feature>
<dbReference type="EMBL" id="CP028858">
    <property type="protein sequence ID" value="AWB28352.1"/>
    <property type="molecule type" value="Genomic_DNA"/>
</dbReference>
<keyword evidence="2" id="KW-0378">Hydrolase</keyword>
<gene>
    <name evidence="2" type="ORF">HARCEL1_11860</name>
</gene>
<evidence type="ECO:0000313" key="2">
    <source>
        <dbReference type="EMBL" id="AWB28352.1"/>
    </source>
</evidence>
<dbReference type="GO" id="GO:0016787">
    <property type="term" value="F:hydrolase activity"/>
    <property type="evidence" value="ECO:0007669"/>
    <property type="project" value="UniProtKB-KW"/>
</dbReference>
<evidence type="ECO:0000313" key="3">
    <source>
        <dbReference type="Proteomes" id="UP000244727"/>
    </source>
</evidence>
<dbReference type="InterPro" id="IPR007404">
    <property type="entry name" value="YdjM-like"/>
</dbReference>
<dbReference type="RefSeq" id="WP_108383800.1">
    <property type="nucleotide sequence ID" value="NZ_CP028858.1"/>
</dbReference>
<reference evidence="2 3" key="1">
    <citation type="submission" date="2018-04" db="EMBL/GenBank/DDBJ databases">
        <title>Halococcoides cellulosivorans gen. nov., sp. nov., an extremely halophilic cellulose-utilizing haloarchaeon from hypersaline lakes.</title>
        <authorList>
            <person name="Sorokin D.Y."/>
            <person name="Toshchakov S.V."/>
            <person name="Samarov N.I."/>
            <person name="Korzhenkov A."/>
            <person name="Kublanov I.V."/>
        </authorList>
    </citation>
    <scope>NUCLEOTIDE SEQUENCE [LARGE SCALE GENOMIC DNA]</scope>
    <source>
        <strain evidence="2 3">HArcel1</strain>
    </source>
</reference>
<evidence type="ECO:0000256" key="1">
    <source>
        <dbReference type="SAM" id="Phobius"/>
    </source>
</evidence>
<name>A0A2R4X3H8_9EURY</name>
<accession>A0A2R4X3H8</accession>
<keyword evidence="1" id="KW-1133">Transmembrane helix</keyword>
<protein>
    <submittedName>
        <fullName evidence="2">Hydrolase</fullName>
    </submittedName>
</protein>
<keyword evidence="1" id="KW-0472">Membrane</keyword>